<evidence type="ECO:0000313" key="2">
    <source>
        <dbReference type="EMBL" id="MBB5711817.1"/>
    </source>
</evidence>
<dbReference type="Proteomes" id="UP000527143">
    <property type="component" value="Unassembled WGS sequence"/>
</dbReference>
<dbReference type="RefSeq" id="WP_184089310.1">
    <property type="nucleotide sequence ID" value="NZ_JACIJF010000010.1"/>
</dbReference>
<sequence>MEKLMAKRSEVAVQSAPEYLFASAAVALAVSAWLLMEAMVGDDTWSIIASGLVTVTFLSLGSRSGSRRAVRVLIS</sequence>
<comment type="caution">
    <text evidence="2">The sequence shown here is derived from an EMBL/GenBank/DDBJ whole genome shotgun (WGS) entry which is preliminary data.</text>
</comment>
<keyword evidence="1" id="KW-0812">Transmembrane</keyword>
<evidence type="ECO:0000256" key="1">
    <source>
        <dbReference type="SAM" id="Phobius"/>
    </source>
</evidence>
<feature type="transmembrane region" description="Helical" evidence="1">
    <location>
        <begin position="44"/>
        <end position="61"/>
    </location>
</feature>
<gene>
    <name evidence="2" type="ORF">FHT02_003069</name>
</gene>
<reference evidence="2 3" key="1">
    <citation type="submission" date="2020-08" db="EMBL/GenBank/DDBJ databases">
        <title>Genomic Encyclopedia of Type Strains, Phase IV (KMG-IV): sequencing the most valuable type-strain genomes for metagenomic binning, comparative biology and taxonomic classification.</title>
        <authorList>
            <person name="Goeker M."/>
        </authorList>
    </citation>
    <scope>NUCLEOTIDE SEQUENCE [LARGE SCALE GENOMIC DNA]</scope>
    <source>
        <strain evidence="2 3">DSM 26736</strain>
    </source>
</reference>
<proteinExistence type="predicted"/>
<dbReference type="EMBL" id="JACIJF010000010">
    <property type="protein sequence ID" value="MBB5711817.1"/>
    <property type="molecule type" value="Genomic_DNA"/>
</dbReference>
<dbReference type="AlphaFoldDB" id="A0A840YEE7"/>
<organism evidence="2 3">
    <name type="scientific">Sphingomonas xinjiangensis</name>
    <dbReference type="NCBI Taxonomy" id="643568"/>
    <lineage>
        <taxon>Bacteria</taxon>
        <taxon>Pseudomonadati</taxon>
        <taxon>Pseudomonadota</taxon>
        <taxon>Alphaproteobacteria</taxon>
        <taxon>Sphingomonadales</taxon>
        <taxon>Sphingomonadaceae</taxon>
        <taxon>Sphingomonas</taxon>
    </lineage>
</organism>
<protein>
    <submittedName>
        <fullName evidence="2">Uncharacterized protein</fullName>
    </submittedName>
</protein>
<keyword evidence="1" id="KW-1133">Transmembrane helix</keyword>
<feature type="transmembrane region" description="Helical" evidence="1">
    <location>
        <begin position="20"/>
        <end position="38"/>
    </location>
</feature>
<keyword evidence="3" id="KW-1185">Reference proteome</keyword>
<accession>A0A840YEE7</accession>
<evidence type="ECO:0000313" key="3">
    <source>
        <dbReference type="Proteomes" id="UP000527143"/>
    </source>
</evidence>
<keyword evidence="1" id="KW-0472">Membrane</keyword>
<name>A0A840YEE7_9SPHN</name>